<accession>A0A5B0QMG8</accession>
<dbReference type="AlphaFoldDB" id="A0A5B0QMG8"/>
<gene>
    <name evidence="1" type="primary">LEU1_3</name>
    <name evidence="1" type="ORF">PGT21_005708</name>
</gene>
<evidence type="ECO:0000313" key="2">
    <source>
        <dbReference type="Proteomes" id="UP000324748"/>
    </source>
</evidence>
<dbReference type="EMBL" id="VSWC01000014">
    <property type="protein sequence ID" value="KAA1114350.1"/>
    <property type="molecule type" value="Genomic_DNA"/>
</dbReference>
<keyword evidence="2" id="KW-1185">Reference proteome</keyword>
<organism evidence="1 2">
    <name type="scientific">Puccinia graminis f. sp. tritici</name>
    <dbReference type="NCBI Taxonomy" id="56615"/>
    <lineage>
        <taxon>Eukaryota</taxon>
        <taxon>Fungi</taxon>
        <taxon>Dikarya</taxon>
        <taxon>Basidiomycota</taxon>
        <taxon>Pucciniomycotina</taxon>
        <taxon>Pucciniomycetes</taxon>
        <taxon>Pucciniales</taxon>
        <taxon>Pucciniaceae</taxon>
        <taxon>Puccinia</taxon>
    </lineage>
</organism>
<dbReference type="OrthoDB" id="2279155at2759"/>
<evidence type="ECO:0000313" key="1">
    <source>
        <dbReference type="EMBL" id="KAA1114350.1"/>
    </source>
</evidence>
<dbReference type="Proteomes" id="UP000324748">
    <property type="component" value="Unassembled WGS sequence"/>
</dbReference>
<proteinExistence type="predicted"/>
<dbReference type="SUPFAM" id="SSF52016">
    <property type="entry name" value="LeuD/IlvD-like"/>
    <property type="match status" value="1"/>
</dbReference>
<dbReference type="Gene3D" id="3.20.19.10">
    <property type="entry name" value="Aconitase, domain 4"/>
    <property type="match status" value="1"/>
</dbReference>
<protein>
    <submittedName>
        <fullName evidence="1">3-isopropylmalate dehydratase</fullName>
    </submittedName>
</protein>
<reference evidence="1 2" key="1">
    <citation type="submission" date="2019-05" db="EMBL/GenBank/DDBJ databases">
        <title>Emergence of the Ug99 lineage of the wheat stem rust pathogen through somatic hybridization.</title>
        <authorList>
            <person name="Li F."/>
            <person name="Upadhyaya N.M."/>
            <person name="Sperschneider J."/>
            <person name="Matny O."/>
            <person name="Nguyen-Phuc H."/>
            <person name="Mago R."/>
            <person name="Raley C."/>
            <person name="Miller M.E."/>
            <person name="Silverstein K.A.T."/>
            <person name="Henningsen E."/>
            <person name="Hirsch C.D."/>
            <person name="Visser B."/>
            <person name="Pretorius Z.A."/>
            <person name="Steffenson B.J."/>
            <person name="Schwessinger B."/>
            <person name="Dodds P.N."/>
            <person name="Figueroa M."/>
        </authorList>
    </citation>
    <scope>NUCLEOTIDE SEQUENCE [LARGE SCALE GENOMIC DNA]</scope>
    <source>
        <strain evidence="1">21-0</strain>
    </source>
</reference>
<comment type="caution">
    <text evidence="1">The sequence shown here is derived from an EMBL/GenBank/DDBJ whole genome shotgun (WGS) entry which is preliminary data.</text>
</comment>
<sequence>MFKNGMLPLILPQKEVDQLAQIASEGNDVEIDLVNQRVNATNQQTGSKVSIEFSIDPFRKKCLVEGLDDIRLTELLDDKIKSYEAVRSQKWPWLDGIGFGGKVPIPVGGSATGKNLDW</sequence>
<name>A0A5B0QMG8_PUCGR</name>
<dbReference type="InterPro" id="IPR015928">
    <property type="entry name" value="Aconitase/3IPM_dehydase_swvl"/>
</dbReference>